<evidence type="ECO:0000313" key="3">
    <source>
        <dbReference type="Proteomes" id="UP001497516"/>
    </source>
</evidence>
<organism evidence="2 3">
    <name type="scientific">Linum trigynum</name>
    <dbReference type="NCBI Taxonomy" id="586398"/>
    <lineage>
        <taxon>Eukaryota</taxon>
        <taxon>Viridiplantae</taxon>
        <taxon>Streptophyta</taxon>
        <taxon>Embryophyta</taxon>
        <taxon>Tracheophyta</taxon>
        <taxon>Spermatophyta</taxon>
        <taxon>Magnoliopsida</taxon>
        <taxon>eudicotyledons</taxon>
        <taxon>Gunneridae</taxon>
        <taxon>Pentapetalae</taxon>
        <taxon>rosids</taxon>
        <taxon>fabids</taxon>
        <taxon>Malpighiales</taxon>
        <taxon>Linaceae</taxon>
        <taxon>Linum</taxon>
    </lineage>
</organism>
<dbReference type="InterPro" id="IPR036691">
    <property type="entry name" value="Endo/exonu/phosph_ase_sf"/>
</dbReference>
<feature type="domain" description="Endonuclease/exonuclease/phosphatase" evidence="1">
    <location>
        <begin position="1"/>
        <end position="223"/>
    </location>
</feature>
<dbReference type="PANTHER" id="PTHR35218">
    <property type="entry name" value="RNASE H DOMAIN-CONTAINING PROTEIN"/>
    <property type="match status" value="1"/>
</dbReference>
<proteinExistence type="predicted"/>
<evidence type="ECO:0000259" key="1">
    <source>
        <dbReference type="Pfam" id="PF03372"/>
    </source>
</evidence>
<dbReference type="GO" id="GO:0003824">
    <property type="term" value="F:catalytic activity"/>
    <property type="evidence" value="ECO:0007669"/>
    <property type="project" value="InterPro"/>
</dbReference>
<dbReference type="InterPro" id="IPR005135">
    <property type="entry name" value="Endo/exonuclease/phosphatase"/>
</dbReference>
<reference evidence="2 3" key="1">
    <citation type="submission" date="2024-04" db="EMBL/GenBank/DDBJ databases">
        <authorList>
            <person name="Fracassetti M."/>
        </authorList>
    </citation>
    <scope>NUCLEOTIDE SEQUENCE [LARGE SCALE GENOMIC DNA]</scope>
</reference>
<dbReference type="SUPFAM" id="SSF56219">
    <property type="entry name" value="DNase I-like"/>
    <property type="match status" value="1"/>
</dbReference>
<dbReference type="Pfam" id="PF03372">
    <property type="entry name" value="Exo_endo_phos"/>
    <property type="match status" value="1"/>
</dbReference>
<dbReference type="Gene3D" id="3.60.10.10">
    <property type="entry name" value="Endonuclease/exonuclease/phosphatase"/>
    <property type="match status" value="1"/>
</dbReference>
<dbReference type="EMBL" id="OZ034815">
    <property type="protein sequence ID" value="CAL1372119.1"/>
    <property type="molecule type" value="Genomic_DNA"/>
</dbReference>
<gene>
    <name evidence="2" type="ORF">LTRI10_LOCUS14142</name>
</gene>
<evidence type="ECO:0000313" key="2">
    <source>
        <dbReference type="EMBL" id="CAL1372119.1"/>
    </source>
</evidence>
<name>A0AAV2DE02_9ROSI</name>
<accession>A0AAV2DE02</accession>
<dbReference type="Proteomes" id="UP001497516">
    <property type="component" value="Chromosome 2"/>
</dbReference>
<protein>
    <recommendedName>
        <fullName evidence="1">Endonuclease/exonuclease/phosphatase domain-containing protein</fullName>
    </recommendedName>
</protein>
<dbReference type="AlphaFoldDB" id="A0AAV2DE02"/>
<dbReference type="PANTHER" id="PTHR35218:SF9">
    <property type="entry name" value="ENDONUCLEASE_EXONUCLEASE_PHOSPHATASE DOMAIN-CONTAINING PROTEIN"/>
    <property type="match status" value="1"/>
</dbReference>
<keyword evidence="3" id="KW-1185">Reference proteome</keyword>
<sequence>MSWNVGGAGSRAFLRALKLLTNQHKPDILILLEPQISGTTADLVCEKLGYPDIARVDANGRSGGIWLCWDKKAFDVEITSACFQHLTAKITSANLSSFLLTAIYASPNYQLQPSLWNSLITFSSTISLPWLLTGDFNAFRSLNEKSGLATTSTARRCRIFNNFIDQANLIDLGFSGPRFTWSRGDTASNYKASRIDRSLCNSTWNECFPNSTVIHLPRMQSDHSPILTSIGGRSPTNSPSRPFRFEASWLAHDDFASFLTGTWDDGSPLHTALQAFADHLKEWS</sequence>